<dbReference type="GeneID" id="78342246"/>
<dbReference type="KEGG" id="acou:A5CBH24_15230"/>
<dbReference type="EMBL" id="AP019735">
    <property type="protein sequence ID" value="BBL04210.1"/>
    <property type="molecule type" value="Genomic_DNA"/>
</dbReference>
<evidence type="ECO:0000313" key="1">
    <source>
        <dbReference type="EMBL" id="BBL04210.1"/>
    </source>
</evidence>
<proteinExistence type="predicted"/>
<dbReference type="AlphaFoldDB" id="A0A4Y1WT21"/>
<gene>
    <name evidence="1" type="ORF">A5CBH24_15230</name>
</gene>
<reference evidence="2" key="1">
    <citation type="submission" date="2019-06" db="EMBL/GenBank/DDBJ databases">
        <title>Alistipes onderdonkii subsp. vulgaris subsp. nov., Alistipes dispar sp. nov. and Alistipes communis sp. nov., isolated from human faeces, and creation of Alistipes onderdonkii subsp. onderdonkii subsp. nov.</title>
        <authorList>
            <person name="Sakamoto M."/>
            <person name="Ikeyama N."/>
            <person name="Ogata Y."/>
            <person name="Suda W."/>
            <person name="Iino T."/>
            <person name="Hattori M."/>
            <person name="Ohkuma M."/>
        </authorList>
    </citation>
    <scope>NUCLEOTIDE SEQUENCE [LARGE SCALE GENOMIC DNA]</scope>
    <source>
        <strain evidence="2">5CBH24</strain>
    </source>
</reference>
<dbReference type="RefSeq" id="WP_141412717.1">
    <property type="nucleotide sequence ID" value="NZ_AP019735.1"/>
</dbReference>
<sequence>MRLSQKITGFLHNGVSTLWYFAVMAVKENFRNYVGRAGRTEGALSDELALLANGPSLADELPRLLAGARAGCDFLAVNYFAEHEAFERLRPAYYVLSDPQFFRASAQRDRVAALYRTLARKVTWPMTLYVQYYNPERFDYHAALPNGRIRIVPFHTQPYRGFRRLEFWLYRHGLGSANFGTVIQHGEYIGLLLGYRTLHLYGVDHTLTEGLTVDRRNRLCRIDRHFYDDGRPAEAHPMYVNATCPPVPYTMASYMAELAELFRGHEVLRDYAASLGARIVNHTRTSMIDAYERAADDRPST</sequence>
<organism evidence="1 2">
    <name type="scientific">Alistipes communis</name>
    <dbReference type="NCBI Taxonomy" id="2585118"/>
    <lineage>
        <taxon>Bacteria</taxon>
        <taxon>Pseudomonadati</taxon>
        <taxon>Bacteroidota</taxon>
        <taxon>Bacteroidia</taxon>
        <taxon>Bacteroidales</taxon>
        <taxon>Rikenellaceae</taxon>
        <taxon>Alistipes</taxon>
    </lineage>
</organism>
<dbReference type="OrthoDB" id="5328262at2"/>
<keyword evidence="2" id="KW-1185">Reference proteome</keyword>
<evidence type="ECO:0000313" key="2">
    <source>
        <dbReference type="Proteomes" id="UP000318946"/>
    </source>
</evidence>
<dbReference type="Proteomes" id="UP000318946">
    <property type="component" value="Chromosome"/>
</dbReference>
<name>A0A4Y1WT21_9BACT</name>
<accession>A0A4Y1WT21</accession>
<protein>
    <submittedName>
        <fullName evidence="1">Uncharacterized protein</fullName>
    </submittedName>
</protein>